<dbReference type="Pfam" id="PF08284">
    <property type="entry name" value="RVP_2"/>
    <property type="match status" value="1"/>
</dbReference>
<feature type="region of interest" description="Disordered" evidence="2">
    <location>
        <begin position="381"/>
        <end position="448"/>
    </location>
</feature>
<dbReference type="OMA" id="NDNRISW"/>
<organism evidence="4 5">
    <name type="scientific">Armillaria ostoyae</name>
    <name type="common">Armillaria root rot fungus</name>
    <dbReference type="NCBI Taxonomy" id="47428"/>
    <lineage>
        <taxon>Eukaryota</taxon>
        <taxon>Fungi</taxon>
        <taxon>Dikarya</taxon>
        <taxon>Basidiomycota</taxon>
        <taxon>Agaricomycotina</taxon>
        <taxon>Agaricomycetes</taxon>
        <taxon>Agaricomycetidae</taxon>
        <taxon>Agaricales</taxon>
        <taxon>Marasmiineae</taxon>
        <taxon>Physalacriaceae</taxon>
        <taxon>Armillaria</taxon>
    </lineage>
</organism>
<reference evidence="5" key="1">
    <citation type="journal article" date="2017" name="Nat. Ecol. Evol.">
        <title>Genome expansion and lineage-specific genetic innovations in the forest pathogenic fungi Armillaria.</title>
        <authorList>
            <person name="Sipos G."/>
            <person name="Prasanna A.N."/>
            <person name="Walter M.C."/>
            <person name="O'Connor E."/>
            <person name="Balint B."/>
            <person name="Krizsan K."/>
            <person name="Kiss B."/>
            <person name="Hess J."/>
            <person name="Varga T."/>
            <person name="Slot J."/>
            <person name="Riley R."/>
            <person name="Boka B."/>
            <person name="Rigling D."/>
            <person name="Barry K."/>
            <person name="Lee J."/>
            <person name="Mihaltcheva S."/>
            <person name="LaButti K."/>
            <person name="Lipzen A."/>
            <person name="Waldron R."/>
            <person name="Moloney N.M."/>
            <person name="Sperisen C."/>
            <person name="Kredics L."/>
            <person name="Vagvoelgyi C."/>
            <person name="Patrignani A."/>
            <person name="Fitzpatrick D."/>
            <person name="Nagy I."/>
            <person name="Doyle S."/>
            <person name="Anderson J.B."/>
            <person name="Grigoriev I.V."/>
            <person name="Gueldener U."/>
            <person name="Muensterkoetter M."/>
            <person name="Nagy L.G."/>
        </authorList>
    </citation>
    <scope>NUCLEOTIDE SEQUENCE [LARGE SCALE GENOMIC DNA]</scope>
    <source>
        <strain evidence="5">C18/9</strain>
    </source>
</reference>
<protein>
    <recommendedName>
        <fullName evidence="3">CCHC-type domain-containing protein</fullName>
    </recommendedName>
</protein>
<evidence type="ECO:0000256" key="2">
    <source>
        <dbReference type="SAM" id="MobiDB-lite"/>
    </source>
</evidence>
<feature type="region of interest" description="Disordered" evidence="2">
    <location>
        <begin position="1190"/>
        <end position="1233"/>
    </location>
</feature>
<feature type="region of interest" description="Disordered" evidence="2">
    <location>
        <begin position="1"/>
        <end position="253"/>
    </location>
</feature>
<feature type="compositionally biased region" description="Basic and acidic residues" evidence="2">
    <location>
        <begin position="1202"/>
        <end position="1221"/>
    </location>
</feature>
<dbReference type="Gene3D" id="2.40.70.10">
    <property type="entry name" value="Acid Proteases"/>
    <property type="match status" value="1"/>
</dbReference>
<dbReference type="GO" id="GO:0006397">
    <property type="term" value="P:mRNA processing"/>
    <property type="evidence" value="ECO:0007669"/>
    <property type="project" value="UniProtKB-KW"/>
</dbReference>
<evidence type="ECO:0000259" key="3">
    <source>
        <dbReference type="SMART" id="SM00343"/>
    </source>
</evidence>
<feature type="region of interest" description="Disordered" evidence="2">
    <location>
        <begin position="489"/>
        <end position="558"/>
    </location>
</feature>
<feature type="compositionally biased region" description="Basic and acidic residues" evidence="2">
    <location>
        <begin position="495"/>
        <end position="510"/>
    </location>
</feature>
<dbReference type="GO" id="GO:0008270">
    <property type="term" value="F:zinc ion binding"/>
    <property type="evidence" value="ECO:0007669"/>
    <property type="project" value="InterPro"/>
</dbReference>
<feature type="compositionally biased region" description="Basic and acidic residues" evidence="2">
    <location>
        <begin position="415"/>
        <end position="434"/>
    </location>
</feature>
<evidence type="ECO:0000313" key="5">
    <source>
        <dbReference type="Proteomes" id="UP000219338"/>
    </source>
</evidence>
<dbReference type="Gene3D" id="4.10.60.10">
    <property type="entry name" value="Zinc finger, CCHC-type"/>
    <property type="match status" value="1"/>
</dbReference>
<feature type="compositionally biased region" description="Pro residues" evidence="2">
    <location>
        <begin position="217"/>
        <end position="227"/>
    </location>
</feature>
<feature type="compositionally biased region" description="Basic and acidic residues" evidence="2">
    <location>
        <begin position="777"/>
        <end position="794"/>
    </location>
</feature>
<dbReference type="SUPFAM" id="SSF57756">
    <property type="entry name" value="Retrovirus zinc finger-like domains"/>
    <property type="match status" value="1"/>
</dbReference>
<dbReference type="InterPro" id="IPR036875">
    <property type="entry name" value="Znf_CCHC_sf"/>
</dbReference>
<feature type="compositionally biased region" description="Polar residues" evidence="2">
    <location>
        <begin position="1"/>
        <end position="10"/>
    </location>
</feature>
<feature type="region of interest" description="Disordered" evidence="2">
    <location>
        <begin position="954"/>
        <end position="976"/>
    </location>
</feature>
<feature type="region of interest" description="Disordered" evidence="2">
    <location>
        <begin position="770"/>
        <end position="853"/>
    </location>
</feature>
<feature type="compositionally biased region" description="Acidic residues" evidence="2">
    <location>
        <begin position="83"/>
        <end position="99"/>
    </location>
</feature>
<dbReference type="Proteomes" id="UP000219338">
    <property type="component" value="Unassembled WGS sequence"/>
</dbReference>
<dbReference type="InterPro" id="IPR021109">
    <property type="entry name" value="Peptidase_aspartic_dom_sf"/>
</dbReference>
<dbReference type="STRING" id="47428.A0A284QTJ6"/>
<feature type="compositionally biased region" description="Basic and acidic residues" evidence="2">
    <location>
        <begin position="64"/>
        <end position="82"/>
    </location>
</feature>
<sequence>MAKPTRSNRNAGPKKKKKGGNVETTAPRVEEEEEDAASRNDPASRPAKSSPALKKPILVFETKQAADSEHIWDGEVVEHDGELDGEYSIEDPDNEEAPYDLDAIIGSRQSSVDRRQQGGGEDQLPQLDVPVTSGALFEGGYVPVGDFRPNTAFESIRTPPRPRKAPIPSDNSNWRKPTPAPHPVELVSEDEEDEYGDEDDNDDEDGTTSPVKLNLRPPEPIPVPQPGSPSVKRPTVAHTITPTNTGGSRSLDAKVDGTLDHEMTEDEIIGVRKAVNEFIGDDVTMKKAVWQQLKSMGQAQRAVLSHIAHTQTAKVFERLGFIHVDSKSNEYIRQYNAEILSVMLGRELGLTDENVKVEREGDVNERMIPSFEQQRRQIEARLAKGKSPVTEERIDDGVPLLPKDKPESTPAPRPAKSDKEPKPKPVKEEPEDKPLGSNGRSTPSDIRELKNRVALQRIRLSQMKDGLTPTVPDQGIVFDDKNNAWLRPETAAGEALDKNPDKRDKVEKGGRGGPPSDDGSSGDESGDDDKCRDPFTPRPSSRGASTAPPARLTEAKVRHSERKYQQIIDFVRKNLENVITIPDGVKSSRFDPKSLKKYDGTASRDVFWEWLRSVVYGYRIAQLGGPERDEERLFILDSLLDGKAKQWFQYRFDRLGKPTPSFLEMLIEIYNRFIHDSALQDARQAFKDAKWDDTDESIEGWKDLLKQLVDDMDIPPDEYSIKSKFMEGIPRHIQSRIFADKMSVEYNSLEELYQAGLDAEYAVKAERRFAKSAKTSRSNDERPERAPKGVEFKMPRNNNFGNRRRFMNPQSPGPGAVEVKPTDKPQYTERCQPQATKPTRPKPTEVKGAGNDNGVRRRPIICFRCGKEGHIASSQECPENGKKPSYAQIRAAHTIILDAISESVGAEEHPEAEGNDETGSETYDNVKMEIYEEEYEDSDGSEDNVETMNYITEADGASGSDTDEPSSDDEVVYGNPSEEGDWQTIPLADFGGPIPDSATSPVLRIRVDPRTVVRPEDTTLRAMTEVGEMVPQQGKVQLRVQKEPTDRPTPKDKRCLVTSLDVNGLEAVTLWDSGSTATAMSPAFADISKATVSRLHNPVVLQLGTVGSRAKINFGTYSNIDSEGFTGPEYFDVVNIDRYDVIVGTPFMHRNKVILDFDKKCVIVNGKRMRGKVLDGDEADKIARRVTMEEVADEETTATHGESSERIEEDNNHDRKSERLPENYCQPSSSKVKVEDMVTDEMDDQHFRDHHDDYEEEVKPDRRRFWDRPVPPPQMAWPGDARMPIEWNMLINDMRGIETDPQGYREKQNDVGTEEDGTSIYEASLAAESIGPYEFTRSRYPTTREREDIKRMMTVEPDIGTDVTMERIAHMRARGYQYEKKRHGVD</sequence>
<dbReference type="EMBL" id="FUEG01000002">
    <property type="protein sequence ID" value="SJK99800.1"/>
    <property type="molecule type" value="Genomic_DNA"/>
</dbReference>
<evidence type="ECO:0000256" key="1">
    <source>
        <dbReference type="ARBA" id="ARBA00022664"/>
    </source>
</evidence>
<feature type="compositionally biased region" description="Acidic residues" evidence="2">
    <location>
        <begin position="961"/>
        <end position="971"/>
    </location>
</feature>
<feature type="compositionally biased region" description="Basic and acidic residues" evidence="2">
    <location>
        <begin position="389"/>
        <end position="407"/>
    </location>
</feature>
<feature type="compositionally biased region" description="Acidic residues" evidence="2">
    <location>
        <begin position="187"/>
        <end position="206"/>
    </location>
</feature>
<accession>A0A284QTJ6</accession>
<keyword evidence="5" id="KW-1185">Reference proteome</keyword>
<dbReference type="CDD" id="cd00303">
    <property type="entry name" value="retropepsin_like"/>
    <property type="match status" value="1"/>
</dbReference>
<feature type="domain" description="CCHC-type" evidence="3">
    <location>
        <begin position="861"/>
        <end position="879"/>
    </location>
</feature>
<feature type="compositionally biased region" description="Polar residues" evidence="2">
    <location>
        <begin position="238"/>
        <end position="248"/>
    </location>
</feature>
<dbReference type="SMART" id="SM00343">
    <property type="entry name" value="ZnF_C2HC"/>
    <property type="match status" value="1"/>
</dbReference>
<dbReference type="OrthoDB" id="2799149at2759"/>
<keyword evidence="1" id="KW-0507">mRNA processing</keyword>
<dbReference type="GO" id="GO:0003676">
    <property type="term" value="F:nucleic acid binding"/>
    <property type="evidence" value="ECO:0007669"/>
    <property type="project" value="InterPro"/>
</dbReference>
<name>A0A284QTJ6_ARMOS</name>
<evidence type="ECO:0000313" key="4">
    <source>
        <dbReference type="EMBL" id="SJK99800.1"/>
    </source>
</evidence>
<gene>
    <name evidence="4" type="ORF">ARMOST_03111</name>
</gene>
<dbReference type="InterPro" id="IPR001878">
    <property type="entry name" value="Znf_CCHC"/>
</dbReference>
<proteinExistence type="predicted"/>